<dbReference type="Proteomes" id="UP000249610">
    <property type="component" value="Unassembled WGS sequence"/>
</dbReference>
<dbReference type="RefSeq" id="WP_111611031.1">
    <property type="nucleotide sequence ID" value="NZ_QLLK01000004.1"/>
</dbReference>
<protein>
    <submittedName>
        <fullName evidence="2">Uncharacterized protein (TIGR02145 family)</fullName>
    </submittedName>
</protein>
<sequence length="225" mass="25224">MIKIHSLALVILLLFSCQEPEDPRLSVIPENGIEIGDQIWMKKNLGLKKFKNGDDLFHATNQGDWERAYLEKVPAWSYYENLEENGNVYGLIYNYYAIVDARGLAPEEWKIPTISDWNDLFNFNGGTLEAGKKLKSTGYWINKPGTNTSGFNALPGGERYIGGYFGSKGLIASFWTSTTEKSGDIITVGISDLSEDSKIFVSTSNADYFSPSQELPGFYLRCIKD</sequence>
<proteinExistence type="predicted"/>
<dbReference type="Pfam" id="PF09603">
    <property type="entry name" value="Fib_succ_major"/>
    <property type="match status" value="1"/>
</dbReference>
<name>A0A327PJ94_9BACT</name>
<dbReference type="InterPro" id="IPR011871">
    <property type="entry name" value="Fib_succ_major"/>
</dbReference>
<keyword evidence="3" id="KW-1185">Reference proteome</keyword>
<dbReference type="PROSITE" id="PS51257">
    <property type="entry name" value="PROKAR_LIPOPROTEIN"/>
    <property type="match status" value="1"/>
</dbReference>
<dbReference type="NCBIfam" id="TIGR02145">
    <property type="entry name" value="Fib_succ_major"/>
    <property type="match status" value="1"/>
</dbReference>
<gene>
    <name evidence="2" type="ORF">LV83_01626</name>
</gene>
<dbReference type="AlphaFoldDB" id="A0A327PJ94"/>
<accession>A0A327PJ94</accession>
<reference evidence="2 3" key="1">
    <citation type="submission" date="2018-06" db="EMBL/GenBank/DDBJ databases">
        <title>Genomic Encyclopedia of Archaeal and Bacterial Type Strains, Phase II (KMG-II): from individual species to whole genera.</title>
        <authorList>
            <person name="Goeker M."/>
        </authorList>
    </citation>
    <scope>NUCLEOTIDE SEQUENCE [LARGE SCALE GENOMIC DNA]</scope>
    <source>
        <strain evidence="2 3">DSM 23446</strain>
    </source>
</reference>
<feature type="domain" description="Fibrobacter succinogenes major paralogous" evidence="1">
    <location>
        <begin position="33"/>
        <end position="224"/>
    </location>
</feature>
<dbReference type="OrthoDB" id="9805760at2"/>
<evidence type="ECO:0000313" key="2">
    <source>
        <dbReference type="EMBL" id="RAI91441.1"/>
    </source>
</evidence>
<evidence type="ECO:0000313" key="3">
    <source>
        <dbReference type="Proteomes" id="UP000249610"/>
    </source>
</evidence>
<dbReference type="EMBL" id="QLLK01000004">
    <property type="protein sequence ID" value="RAI91441.1"/>
    <property type="molecule type" value="Genomic_DNA"/>
</dbReference>
<comment type="caution">
    <text evidence="2">The sequence shown here is derived from an EMBL/GenBank/DDBJ whole genome shotgun (WGS) entry which is preliminary data.</text>
</comment>
<organism evidence="2 3">
    <name type="scientific">Algoriphagus yeomjeoni</name>
    <dbReference type="NCBI Taxonomy" id="291403"/>
    <lineage>
        <taxon>Bacteria</taxon>
        <taxon>Pseudomonadati</taxon>
        <taxon>Bacteroidota</taxon>
        <taxon>Cytophagia</taxon>
        <taxon>Cytophagales</taxon>
        <taxon>Cyclobacteriaceae</taxon>
        <taxon>Algoriphagus</taxon>
    </lineage>
</organism>
<evidence type="ECO:0000259" key="1">
    <source>
        <dbReference type="Pfam" id="PF09603"/>
    </source>
</evidence>